<proteinExistence type="predicted"/>
<dbReference type="InterPro" id="IPR012337">
    <property type="entry name" value="RNaseH-like_sf"/>
</dbReference>
<protein>
    <submittedName>
        <fullName evidence="2">Transposase family protein</fullName>
    </submittedName>
</protein>
<dbReference type="Proteomes" id="UP000535543">
    <property type="component" value="Unassembled WGS sequence"/>
</dbReference>
<reference evidence="2 3" key="2">
    <citation type="submission" date="2020-06" db="EMBL/GenBank/DDBJ databases">
        <title>Antribacter stalactiti gen. nov., sp. nov., a new member of the family Nacardiaceae isolated from a cave.</title>
        <authorList>
            <person name="Kim I.S."/>
        </authorList>
    </citation>
    <scope>NUCLEOTIDE SEQUENCE [LARGE SCALE GENOMIC DNA]</scope>
    <source>
        <strain evidence="2 3">YC2-7</strain>
    </source>
</reference>
<dbReference type="PROSITE" id="PS50994">
    <property type="entry name" value="INTEGRASE"/>
    <property type="match status" value="1"/>
</dbReference>
<gene>
    <name evidence="2" type="ORF">FGL95_31755</name>
</gene>
<dbReference type="InterPro" id="IPR001584">
    <property type="entry name" value="Integrase_cat-core"/>
</dbReference>
<reference evidence="2 3" key="1">
    <citation type="submission" date="2019-05" db="EMBL/GenBank/DDBJ databases">
        <authorList>
            <person name="Lee S.D."/>
        </authorList>
    </citation>
    <scope>NUCLEOTIDE SEQUENCE [LARGE SCALE GENOMIC DNA]</scope>
    <source>
        <strain evidence="2 3">YC2-7</strain>
    </source>
</reference>
<organism evidence="2 3">
    <name type="scientific">Antrihabitans stalactiti</name>
    <dbReference type="NCBI Taxonomy" id="2584121"/>
    <lineage>
        <taxon>Bacteria</taxon>
        <taxon>Bacillati</taxon>
        <taxon>Actinomycetota</taxon>
        <taxon>Actinomycetes</taxon>
        <taxon>Mycobacteriales</taxon>
        <taxon>Nocardiaceae</taxon>
        <taxon>Antrihabitans</taxon>
    </lineage>
</organism>
<dbReference type="GO" id="GO:0003676">
    <property type="term" value="F:nucleic acid binding"/>
    <property type="evidence" value="ECO:0007669"/>
    <property type="project" value="InterPro"/>
</dbReference>
<name>A0A848KMY1_9NOCA</name>
<dbReference type="SUPFAM" id="SSF53098">
    <property type="entry name" value="Ribonuclease H-like"/>
    <property type="match status" value="1"/>
</dbReference>
<dbReference type="InterPro" id="IPR036397">
    <property type="entry name" value="RNaseH_sf"/>
</dbReference>
<dbReference type="EMBL" id="VCQU01000025">
    <property type="protein sequence ID" value="NMN99599.1"/>
    <property type="molecule type" value="Genomic_DNA"/>
</dbReference>
<dbReference type="Gene3D" id="3.30.420.10">
    <property type="entry name" value="Ribonuclease H-like superfamily/Ribonuclease H"/>
    <property type="match status" value="1"/>
</dbReference>
<comment type="caution">
    <text evidence="2">The sequence shown here is derived from an EMBL/GenBank/DDBJ whole genome shotgun (WGS) entry which is preliminary data.</text>
</comment>
<accession>A0A848KMY1</accession>
<dbReference type="PANTHER" id="PTHR35004">
    <property type="entry name" value="TRANSPOSASE RV3428C-RELATED"/>
    <property type="match status" value="1"/>
</dbReference>
<feature type="domain" description="Integrase catalytic" evidence="1">
    <location>
        <begin position="141"/>
        <end position="308"/>
    </location>
</feature>
<keyword evidence="3" id="KW-1185">Reference proteome</keyword>
<dbReference type="AlphaFoldDB" id="A0A848KMY1"/>
<dbReference type="GO" id="GO:0015074">
    <property type="term" value="P:DNA integration"/>
    <property type="evidence" value="ECO:0007669"/>
    <property type="project" value="InterPro"/>
</dbReference>
<sequence length="391" mass="43402">MDLLDATLVMFHIEGIADAFGGSFTKWCRTHKIPRSTAYRHRDRIIAEHRWTPRSRRPKTRPRETPFWVQVEIARARLYLTFDNGADQIAARLVQVALDQDWAGEGWNIPSRATINKILTRLGMVVAAPKKRPKSSYKRFSFGRPRDCYQIDATVVKLADGTPVVVFEVLDDCTRTLVASLAAAAETAAGAIAAITRAFDRFGVPAIVLSDNGTAFTSRRTRGGISRFTRMVTDTGARLIHSSPFHPQTCGKVERHHRTFKQWLATRPAPVDLVALQALCDEYQDWYNTARWHSAIGMTPQQAWNAALELGGPHHLPVQRDASIHHLTVSSNGVVALGGASISIGRFRAGQQITVLRNGDHATAYDCDGDPIGHLMLDPTKRYQGQLHLAA</sequence>
<evidence type="ECO:0000259" key="1">
    <source>
        <dbReference type="PROSITE" id="PS50994"/>
    </source>
</evidence>
<dbReference type="PANTHER" id="PTHR35004:SF7">
    <property type="entry name" value="INTEGRASE PROTEIN"/>
    <property type="match status" value="1"/>
</dbReference>
<evidence type="ECO:0000313" key="2">
    <source>
        <dbReference type="EMBL" id="NMN99599.1"/>
    </source>
</evidence>
<dbReference type="Pfam" id="PF00665">
    <property type="entry name" value="rve"/>
    <property type="match status" value="1"/>
</dbReference>
<evidence type="ECO:0000313" key="3">
    <source>
        <dbReference type="Proteomes" id="UP000535543"/>
    </source>
</evidence>